<protein>
    <submittedName>
        <fullName evidence="1">Uncharacterized protein</fullName>
    </submittedName>
</protein>
<dbReference type="Proteomes" id="UP000658382">
    <property type="component" value="Unassembled WGS sequence"/>
</dbReference>
<sequence>MAKVMCSSIKDSDSVILFFRSRFTRIAGRGAVLSGIPTSTDPHSVICID</sequence>
<accession>A0A917UYL1</accession>
<organism evidence="1 2">
    <name type="scientific">Lentibacillus kapialis</name>
    <dbReference type="NCBI Taxonomy" id="340214"/>
    <lineage>
        <taxon>Bacteria</taxon>
        <taxon>Bacillati</taxon>
        <taxon>Bacillota</taxon>
        <taxon>Bacilli</taxon>
        <taxon>Bacillales</taxon>
        <taxon>Bacillaceae</taxon>
        <taxon>Lentibacillus</taxon>
    </lineage>
</organism>
<evidence type="ECO:0000313" key="2">
    <source>
        <dbReference type="Proteomes" id="UP000658382"/>
    </source>
</evidence>
<proteinExistence type="predicted"/>
<name>A0A917UYL1_9BACI</name>
<dbReference type="AlphaFoldDB" id="A0A917UYL1"/>
<comment type="caution">
    <text evidence="1">The sequence shown here is derived from an EMBL/GenBank/DDBJ whole genome shotgun (WGS) entry which is preliminary data.</text>
</comment>
<evidence type="ECO:0000313" key="1">
    <source>
        <dbReference type="EMBL" id="GGJ97090.1"/>
    </source>
</evidence>
<reference evidence="1" key="1">
    <citation type="journal article" date="2014" name="Int. J. Syst. Evol. Microbiol.">
        <title>Complete genome sequence of Corynebacterium casei LMG S-19264T (=DSM 44701T), isolated from a smear-ripened cheese.</title>
        <authorList>
            <consortium name="US DOE Joint Genome Institute (JGI-PGF)"/>
            <person name="Walter F."/>
            <person name="Albersmeier A."/>
            <person name="Kalinowski J."/>
            <person name="Ruckert C."/>
        </authorList>
    </citation>
    <scope>NUCLEOTIDE SEQUENCE</scope>
    <source>
        <strain evidence="1">JCM 12580</strain>
    </source>
</reference>
<reference evidence="1" key="2">
    <citation type="submission" date="2020-09" db="EMBL/GenBank/DDBJ databases">
        <authorList>
            <person name="Sun Q."/>
            <person name="Ohkuma M."/>
        </authorList>
    </citation>
    <scope>NUCLEOTIDE SEQUENCE</scope>
    <source>
        <strain evidence="1">JCM 12580</strain>
    </source>
</reference>
<gene>
    <name evidence="1" type="ORF">GCM10007063_19390</name>
</gene>
<keyword evidence="2" id="KW-1185">Reference proteome</keyword>
<dbReference type="EMBL" id="BMNQ01000025">
    <property type="protein sequence ID" value="GGJ97090.1"/>
    <property type="molecule type" value="Genomic_DNA"/>
</dbReference>